<dbReference type="NCBIfam" id="TIGR02727">
    <property type="entry name" value="MTHFS_bact"/>
    <property type="match status" value="1"/>
</dbReference>
<dbReference type="InterPro" id="IPR024185">
    <property type="entry name" value="FTHF_cligase-like_sf"/>
</dbReference>
<feature type="compositionally biased region" description="Basic and acidic residues" evidence="5">
    <location>
        <begin position="216"/>
        <end position="226"/>
    </location>
</feature>
<proteinExistence type="inferred from homology"/>
<evidence type="ECO:0000256" key="4">
    <source>
        <dbReference type="RuleBase" id="RU361279"/>
    </source>
</evidence>
<comment type="cofactor">
    <cofactor evidence="4">
        <name>Mg(2+)</name>
        <dbReference type="ChEBI" id="CHEBI:18420"/>
    </cofactor>
</comment>
<dbReference type="PANTHER" id="PTHR23407">
    <property type="entry name" value="ATPASE INHIBITOR/5-FORMYLTETRAHYDROFOLATE CYCLO-LIGASE"/>
    <property type="match status" value="1"/>
</dbReference>
<evidence type="ECO:0000313" key="7">
    <source>
        <dbReference type="Proteomes" id="UP000001880"/>
    </source>
</evidence>
<dbReference type="Proteomes" id="UP000001880">
    <property type="component" value="Chromosome"/>
</dbReference>
<name>D0LGL0_HALO1</name>
<keyword evidence="7" id="KW-1185">Reference proteome</keyword>
<dbReference type="EC" id="6.3.3.2" evidence="4"/>
<dbReference type="GO" id="GO:0005524">
    <property type="term" value="F:ATP binding"/>
    <property type="evidence" value="ECO:0007669"/>
    <property type="project" value="UniProtKB-KW"/>
</dbReference>
<dbReference type="AlphaFoldDB" id="D0LGL0"/>
<feature type="region of interest" description="Disordered" evidence="5">
    <location>
        <begin position="199"/>
        <end position="226"/>
    </location>
</feature>
<keyword evidence="2 4" id="KW-0547">Nucleotide-binding</keyword>
<dbReference type="HOGENOM" id="CLU_066245_1_1_7"/>
<accession>D0LGL0</accession>
<evidence type="ECO:0000256" key="3">
    <source>
        <dbReference type="ARBA" id="ARBA00022840"/>
    </source>
</evidence>
<dbReference type="EMBL" id="CP001804">
    <property type="protein sequence ID" value="ACY12756.1"/>
    <property type="molecule type" value="Genomic_DNA"/>
</dbReference>
<dbReference type="KEGG" id="hoh:Hoch_0115"/>
<evidence type="ECO:0000256" key="2">
    <source>
        <dbReference type="ARBA" id="ARBA00022741"/>
    </source>
</evidence>
<evidence type="ECO:0000256" key="5">
    <source>
        <dbReference type="SAM" id="MobiDB-lite"/>
    </source>
</evidence>
<dbReference type="eggNOG" id="COG0212">
    <property type="taxonomic scope" value="Bacteria"/>
</dbReference>
<dbReference type="GO" id="GO:0046872">
    <property type="term" value="F:metal ion binding"/>
    <property type="evidence" value="ECO:0007669"/>
    <property type="project" value="UniProtKB-KW"/>
</dbReference>
<keyword evidence="6" id="KW-0436">Ligase</keyword>
<gene>
    <name evidence="6" type="ordered locus">Hoch_0115</name>
</gene>
<dbReference type="Gene3D" id="3.40.50.10420">
    <property type="entry name" value="NagB/RpiA/CoA transferase-like"/>
    <property type="match status" value="1"/>
</dbReference>
<evidence type="ECO:0000313" key="6">
    <source>
        <dbReference type="EMBL" id="ACY12756.1"/>
    </source>
</evidence>
<keyword evidence="3 4" id="KW-0067">ATP-binding</keyword>
<dbReference type="STRING" id="502025.Hoch_0115"/>
<dbReference type="InterPro" id="IPR002698">
    <property type="entry name" value="FTHF_cligase"/>
</dbReference>
<dbReference type="GO" id="GO:0030272">
    <property type="term" value="F:5-formyltetrahydrofolate cyclo-ligase activity"/>
    <property type="evidence" value="ECO:0007669"/>
    <property type="project" value="UniProtKB-EC"/>
</dbReference>
<dbReference type="Pfam" id="PF01812">
    <property type="entry name" value="5-FTHF_cyc-lig"/>
    <property type="match status" value="1"/>
</dbReference>
<reference evidence="6 7" key="1">
    <citation type="journal article" date="2010" name="Stand. Genomic Sci.">
        <title>Complete genome sequence of Haliangium ochraceum type strain (SMP-2).</title>
        <authorList>
            <consortium name="US DOE Joint Genome Institute (JGI-PGF)"/>
            <person name="Ivanova N."/>
            <person name="Daum C."/>
            <person name="Lang E."/>
            <person name="Abt B."/>
            <person name="Kopitz M."/>
            <person name="Saunders E."/>
            <person name="Lapidus A."/>
            <person name="Lucas S."/>
            <person name="Glavina Del Rio T."/>
            <person name="Nolan M."/>
            <person name="Tice H."/>
            <person name="Copeland A."/>
            <person name="Cheng J.F."/>
            <person name="Chen F."/>
            <person name="Bruce D."/>
            <person name="Goodwin L."/>
            <person name="Pitluck S."/>
            <person name="Mavromatis K."/>
            <person name="Pati A."/>
            <person name="Mikhailova N."/>
            <person name="Chen A."/>
            <person name="Palaniappan K."/>
            <person name="Land M."/>
            <person name="Hauser L."/>
            <person name="Chang Y.J."/>
            <person name="Jeffries C.D."/>
            <person name="Detter J.C."/>
            <person name="Brettin T."/>
            <person name="Rohde M."/>
            <person name="Goker M."/>
            <person name="Bristow J."/>
            <person name="Markowitz V."/>
            <person name="Eisen J.A."/>
            <person name="Hugenholtz P."/>
            <person name="Kyrpides N.C."/>
            <person name="Klenk H.P."/>
        </authorList>
    </citation>
    <scope>NUCLEOTIDE SEQUENCE [LARGE SCALE GENOMIC DNA]</scope>
    <source>
        <strain evidence="7">DSM 14365 / CIP 107738 / JCM 11303 / AJ 13395 / SMP-2</strain>
    </source>
</reference>
<dbReference type="RefSeq" id="WP_012825383.1">
    <property type="nucleotide sequence ID" value="NC_013440.1"/>
</dbReference>
<dbReference type="SUPFAM" id="SSF100950">
    <property type="entry name" value="NagB/RpiA/CoA transferase-like"/>
    <property type="match status" value="1"/>
</dbReference>
<organism evidence="6 7">
    <name type="scientific">Haliangium ochraceum (strain DSM 14365 / JCM 11303 / SMP-2)</name>
    <dbReference type="NCBI Taxonomy" id="502025"/>
    <lineage>
        <taxon>Bacteria</taxon>
        <taxon>Pseudomonadati</taxon>
        <taxon>Myxococcota</taxon>
        <taxon>Polyangia</taxon>
        <taxon>Haliangiales</taxon>
        <taxon>Kofleriaceae</taxon>
        <taxon>Haliangium</taxon>
    </lineage>
</organism>
<comment type="similarity">
    <text evidence="1 4">Belongs to the 5-formyltetrahydrofolate cyclo-ligase family.</text>
</comment>
<dbReference type="GO" id="GO:0009396">
    <property type="term" value="P:folic acid-containing compound biosynthetic process"/>
    <property type="evidence" value="ECO:0007669"/>
    <property type="project" value="TreeGrafter"/>
</dbReference>
<evidence type="ECO:0000256" key="1">
    <source>
        <dbReference type="ARBA" id="ARBA00010638"/>
    </source>
</evidence>
<sequence length="226" mass="23908">MTTSLSRPGEEQPSAKQALRDRVCRLRRAISREAGLCAARAAAELVLSLPELESARAVGLYAALPGELSTDELAEALRQRGVVVAYPRIVPGTRALCFHRVADPAAMIAGPFGITQPAADAPEIAVVELDLLVVPGLAFDLHGGRLGWGKGFYDTTLATPGGPLRVGFAHACQIVEAVPCMAHDVPMDIVVSDTGILRVREPNSPPAPSSSQPQRGARDRREEPPA</sequence>
<dbReference type="PANTHER" id="PTHR23407:SF1">
    <property type="entry name" value="5-FORMYLTETRAHYDROFOLATE CYCLO-LIGASE"/>
    <property type="match status" value="1"/>
</dbReference>
<comment type="catalytic activity">
    <reaction evidence="4">
        <text>(6S)-5-formyl-5,6,7,8-tetrahydrofolate + ATP = (6R)-5,10-methenyltetrahydrofolate + ADP + phosphate</text>
        <dbReference type="Rhea" id="RHEA:10488"/>
        <dbReference type="ChEBI" id="CHEBI:30616"/>
        <dbReference type="ChEBI" id="CHEBI:43474"/>
        <dbReference type="ChEBI" id="CHEBI:57455"/>
        <dbReference type="ChEBI" id="CHEBI:57457"/>
        <dbReference type="ChEBI" id="CHEBI:456216"/>
        <dbReference type="EC" id="6.3.3.2"/>
    </reaction>
</comment>
<protein>
    <recommendedName>
        <fullName evidence="4">5-formyltetrahydrofolate cyclo-ligase</fullName>
        <ecNumber evidence="4">6.3.3.2</ecNumber>
    </recommendedName>
</protein>
<dbReference type="GO" id="GO:0035999">
    <property type="term" value="P:tetrahydrofolate interconversion"/>
    <property type="evidence" value="ECO:0007669"/>
    <property type="project" value="TreeGrafter"/>
</dbReference>
<keyword evidence="4" id="KW-0460">Magnesium</keyword>
<keyword evidence="4" id="KW-0479">Metal-binding</keyword>
<dbReference type="InterPro" id="IPR037171">
    <property type="entry name" value="NagB/RpiA_transferase-like"/>
</dbReference>